<reference evidence="4 5" key="1">
    <citation type="submission" date="2018-10" db="EMBL/GenBank/DDBJ databases">
        <title>Rhodobacter sp . BO-81.</title>
        <authorList>
            <person name="Im W.T."/>
        </authorList>
    </citation>
    <scope>NUCLEOTIDE SEQUENCE [LARGE SCALE GENOMIC DNA]</scope>
    <source>
        <strain evidence="4 5">BO-81</strain>
    </source>
</reference>
<dbReference type="InterPro" id="IPR018060">
    <property type="entry name" value="HTH_AraC"/>
</dbReference>
<evidence type="ECO:0000259" key="3">
    <source>
        <dbReference type="PROSITE" id="PS01124"/>
    </source>
</evidence>
<dbReference type="EMBL" id="RCHI01000006">
    <property type="protein sequence ID" value="RLL65300.1"/>
    <property type="molecule type" value="Genomic_DNA"/>
</dbReference>
<dbReference type="InterPro" id="IPR009057">
    <property type="entry name" value="Homeodomain-like_sf"/>
</dbReference>
<dbReference type="PANTHER" id="PTHR43130">
    <property type="entry name" value="ARAC-FAMILY TRANSCRIPTIONAL REGULATOR"/>
    <property type="match status" value="1"/>
</dbReference>
<name>A0A421BQR1_9RHOB</name>
<dbReference type="Pfam" id="PF12833">
    <property type="entry name" value="HTH_18"/>
    <property type="match status" value="1"/>
</dbReference>
<protein>
    <submittedName>
        <fullName evidence="4">Transcriptional regulator FtrA</fullName>
    </submittedName>
</protein>
<dbReference type="InterPro" id="IPR029062">
    <property type="entry name" value="Class_I_gatase-like"/>
</dbReference>
<keyword evidence="2" id="KW-0804">Transcription</keyword>
<dbReference type="PANTHER" id="PTHR43130:SF3">
    <property type="entry name" value="HTH-TYPE TRANSCRIPTIONAL REGULATOR RV1931C"/>
    <property type="match status" value="1"/>
</dbReference>
<dbReference type="InterPro" id="IPR002818">
    <property type="entry name" value="DJ-1/PfpI"/>
</dbReference>
<comment type="caution">
    <text evidence="4">The sequence shown here is derived from an EMBL/GenBank/DDBJ whole genome shotgun (WGS) entry which is preliminary data.</text>
</comment>
<dbReference type="RefSeq" id="WP_121532730.1">
    <property type="nucleotide sequence ID" value="NZ_RCHI01000006.1"/>
</dbReference>
<evidence type="ECO:0000256" key="1">
    <source>
        <dbReference type="ARBA" id="ARBA00023015"/>
    </source>
</evidence>
<evidence type="ECO:0000256" key="2">
    <source>
        <dbReference type="ARBA" id="ARBA00023163"/>
    </source>
</evidence>
<dbReference type="CDD" id="cd03137">
    <property type="entry name" value="GATase1_AraC_1"/>
    <property type="match status" value="1"/>
</dbReference>
<gene>
    <name evidence="4" type="primary">ftrA</name>
    <name evidence="4" type="ORF">DYS74_08240</name>
</gene>
<evidence type="ECO:0000313" key="5">
    <source>
        <dbReference type="Proteomes" id="UP000279673"/>
    </source>
</evidence>
<dbReference type="Proteomes" id="UP000279673">
    <property type="component" value="Unassembled WGS sequence"/>
</dbReference>
<keyword evidence="5" id="KW-1185">Reference proteome</keyword>
<dbReference type="Gene3D" id="3.40.50.880">
    <property type="match status" value="1"/>
</dbReference>
<dbReference type="SUPFAM" id="SSF46689">
    <property type="entry name" value="Homeodomain-like"/>
    <property type="match status" value="2"/>
</dbReference>
<dbReference type="GO" id="GO:0043565">
    <property type="term" value="F:sequence-specific DNA binding"/>
    <property type="evidence" value="ECO:0007669"/>
    <property type="project" value="InterPro"/>
</dbReference>
<dbReference type="PROSITE" id="PS01124">
    <property type="entry name" value="HTH_ARAC_FAMILY_2"/>
    <property type="match status" value="1"/>
</dbReference>
<dbReference type="GO" id="GO:0003700">
    <property type="term" value="F:DNA-binding transcription factor activity"/>
    <property type="evidence" value="ECO:0007669"/>
    <property type="project" value="InterPro"/>
</dbReference>
<proteinExistence type="predicted"/>
<dbReference type="SMART" id="SM00342">
    <property type="entry name" value="HTH_ARAC"/>
    <property type="match status" value="1"/>
</dbReference>
<organism evidence="4 5">
    <name type="scientific">Paenirhodobacter hankyongi</name>
    <dbReference type="NCBI Taxonomy" id="2294033"/>
    <lineage>
        <taxon>Bacteria</taxon>
        <taxon>Pseudomonadati</taxon>
        <taxon>Pseudomonadota</taxon>
        <taxon>Alphaproteobacteria</taxon>
        <taxon>Rhodobacterales</taxon>
        <taxon>Rhodobacter group</taxon>
        <taxon>Paenirhodobacter</taxon>
    </lineage>
</organism>
<keyword evidence="1" id="KW-0805">Transcription regulation</keyword>
<dbReference type="Pfam" id="PF01965">
    <property type="entry name" value="DJ-1_PfpI"/>
    <property type="match status" value="1"/>
</dbReference>
<sequence>MTTIAQILPNLALPPIGNPRVAVLAYDGLCTFEFGIATEIFGLPRPEMGPNWYRCATAAADPGPMRAEGGLRIGCDGGLELLAEAGLIVVPGWRGLDAPVPEALIAALRVAHARGARLASICSGAFVLAATGLLDGRRAVTHWRYAEALAARFPAVRVEPDVLFVDEGQILTSAGSAAGMDLGLHIVRRDFGAEAANLVARRLVMPASREGGQAQFLLRPVPRAGEGGRLAPILEALARDLAETPPARALAALAGMSERTFLRRFAEATGTTPARYHAQARLARAAELLESSEAPLEAVAEAAGFGSAAGLRRAFHARYGLSPGAWRRQFGRALR</sequence>
<dbReference type="NCBIfam" id="NF006902">
    <property type="entry name" value="PRK09393.1"/>
    <property type="match status" value="1"/>
</dbReference>
<dbReference type="AlphaFoldDB" id="A0A421BQR1"/>
<accession>A0A421BQR1</accession>
<dbReference type="Gene3D" id="1.10.10.60">
    <property type="entry name" value="Homeodomain-like"/>
    <property type="match status" value="1"/>
</dbReference>
<dbReference type="SUPFAM" id="SSF52317">
    <property type="entry name" value="Class I glutamine amidotransferase-like"/>
    <property type="match status" value="1"/>
</dbReference>
<dbReference type="InterPro" id="IPR052158">
    <property type="entry name" value="INH-QAR"/>
</dbReference>
<evidence type="ECO:0000313" key="4">
    <source>
        <dbReference type="EMBL" id="RLL65300.1"/>
    </source>
</evidence>
<feature type="domain" description="HTH araC/xylS-type" evidence="3">
    <location>
        <begin position="231"/>
        <end position="329"/>
    </location>
</feature>